<dbReference type="GO" id="GO:0005874">
    <property type="term" value="C:microtubule"/>
    <property type="evidence" value="ECO:0007669"/>
    <property type="project" value="UniProtKB-KW"/>
</dbReference>
<name>A0A8B8ZV44_PHODC</name>
<sequence length="110" mass="12375">MDGGGWSGRRASKCIGPSLTLDHIKTPPDIVRTHNTGDKKSLVQACLTFVNKANKEELKQLKWIGEKRATYILELREETPEPFKEIEDLKELGLSSKQISEMMSGILTDF</sequence>
<reference evidence="5" key="1">
    <citation type="submission" date="2025-08" db="UniProtKB">
        <authorList>
            <consortium name="RefSeq"/>
        </authorList>
    </citation>
    <scope>IDENTIFICATION</scope>
    <source>
        <tissue evidence="5">Young leaves</tissue>
    </source>
</reference>
<dbReference type="GeneID" id="113462610"/>
<dbReference type="SUPFAM" id="SSF47781">
    <property type="entry name" value="RuvA domain 2-like"/>
    <property type="match status" value="1"/>
</dbReference>
<keyword evidence="4" id="KW-1185">Reference proteome</keyword>
<gene>
    <name evidence="5" type="primary">LOC113462610</name>
</gene>
<dbReference type="PANTHER" id="PTHR21180">
    <property type="entry name" value="ENDONUCLEASE/EXONUCLEASE/PHOSPHATASE FAMILY DOMAIN-CONTAINING PROTEIN 1"/>
    <property type="match status" value="1"/>
</dbReference>
<evidence type="ECO:0000256" key="1">
    <source>
        <dbReference type="ARBA" id="ARBA00022701"/>
    </source>
</evidence>
<organism evidence="4 5">
    <name type="scientific">Phoenix dactylifera</name>
    <name type="common">Date palm</name>
    <dbReference type="NCBI Taxonomy" id="42345"/>
    <lineage>
        <taxon>Eukaryota</taxon>
        <taxon>Viridiplantae</taxon>
        <taxon>Streptophyta</taxon>
        <taxon>Embryophyta</taxon>
        <taxon>Tracheophyta</taxon>
        <taxon>Spermatophyta</taxon>
        <taxon>Magnoliopsida</taxon>
        <taxon>Liliopsida</taxon>
        <taxon>Arecaceae</taxon>
        <taxon>Coryphoideae</taxon>
        <taxon>Phoeniceae</taxon>
        <taxon>Phoenix</taxon>
    </lineage>
</organism>
<dbReference type="KEGG" id="pda:113462610"/>
<keyword evidence="1" id="KW-0493">Microtubule</keyword>
<keyword evidence="2" id="KW-0505">Motor protein</keyword>
<dbReference type="Pfam" id="PF12836">
    <property type="entry name" value="HHH_3"/>
    <property type="match status" value="1"/>
</dbReference>
<evidence type="ECO:0000313" key="4">
    <source>
        <dbReference type="Proteomes" id="UP000228380"/>
    </source>
</evidence>
<proteinExistence type="inferred from homology"/>
<dbReference type="InterPro" id="IPR010994">
    <property type="entry name" value="RuvA_2-like"/>
</dbReference>
<dbReference type="OrthoDB" id="3176171at2759"/>
<dbReference type="AlphaFoldDB" id="A0A8B8ZV44"/>
<dbReference type="Proteomes" id="UP000228380">
    <property type="component" value="Unplaced"/>
</dbReference>
<dbReference type="Gene3D" id="1.10.150.280">
    <property type="entry name" value="AF1531-like domain"/>
    <property type="match status" value="1"/>
</dbReference>
<protein>
    <submittedName>
        <fullName evidence="5">Kinesin-like protein KIN-10B</fullName>
    </submittedName>
</protein>
<evidence type="ECO:0000256" key="2">
    <source>
        <dbReference type="ARBA" id="ARBA00023175"/>
    </source>
</evidence>
<dbReference type="InterPro" id="IPR051675">
    <property type="entry name" value="Endo/Exo/Phosphatase_dom_1"/>
</dbReference>
<evidence type="ECO:0000256" key="3">
    <source>
        <dbReference type="ARBA" id="ARBA00061615"/>
    </source>
</evidence>
<evidence type="ECO:0000313" key="5">
    <source>
        <dbReference type="RefSeq" id="XP_038977237.1"/>
    </source>
</evidence>
<dbReference type="FunFam" id="1.10.150.280:FF:000003">
    <property type="entry name" value="Kinesin-like protein KIN-10C"/>
    <property type="match status" value="1"/>
</dbReference>
<dbReference type="PANTHER" id="PTHR21180:SF32">
    <property type="entry name" value="ENDONUCLEASE_EXONUCLEASE_PHOSPHATASE FAMILY DOMAIN-CONTAINING PROTEIN 1"/>
    <property type="match status" value="1"/>
</dbReference>
<dbReference type="RefSeq" id="XP_038977237.1">
    <property type="nucleotide sequence ID" value="XM_039121309.1"/>
</dbReference>
<accession>A0A8B8ZV44</accession>
<comment type="similarity">
    <text evidence="3">Belongs to the TRAFAC class myosin-kinesin ATPase superfamily. Kinesin family. KIN-10 subfamily.</text>
</comment>